<keyword evidence="4" id="KW-1185">Reference proteome</keyword>
<sequence length="493" mass="53054">MISAGCTISFASAGSAAINSFGASIAYSAIFCALGLAPFVLCSLLRVRGFAFPAVWATWWWFIASESPVGRLGAWSPLTGYEAYVWTRPFIGEFAIDWAIGGWCEVLASFGAELIMGHKKESDEMTMDEEPALFLPLDDEARPRVSKKVVKPASQISIMAFVLVAMTIPSTFINPLPAPLHAPPGETRRDVGVACVLPVLDDLHPPFNVFLEETRAIAGRAHIVLWPEGAVAFDSEEDRNGKLEAVRNASATSGIWIGVGFTDPMPGHGEDAKGKRRNGLAIVSREGVVLEYYKRHLVPLVESFPQVKGTAPPSVINITLGSKKKPSAQWSITLSGSICLDFAHSSHDLESRPSLILGPARTWHTNVGRVMMEMAKQRADELGTRVLWCDGGEGGLSGVVGMGESSLQVGPGTWVQRLSFEIPVEGKRTVFGTVGALLGLGLAWALAFGSVPARYTQGGPSLSQNTLWKSVLDRVSRSLSSRRTQPAPNLLDN</sequence>
<name>A0A0C2XST7_SERVB</name>
<dbReference type="Gene3D" id="3.60.110.10">
    <property type="entry name" value="Carbon-nitrogen hydrolase"/>
    <property type="match status" value="1"/>
</dbReference>
<evidence type="ECO:0000313" key="3">
    <source>
        <dbReference type="EMBL" id="KIM31982.1"/>
    </source>
</evidence>
<reference evidence="3 4" key="1">
    <citation type="submission" date="2014-04" db="EMBL/GenBank/DDBJ databases">
        <authorList>
            <consortium name="DOE Joint Genome Institute"/>
            <person name="Kuo A."/>
            <person name="Zuccaro A."/>
            <person name="Kohler A."/>
            <person name="Nagy L.G."/>
            <person name="Floudas D."/>
            <person name="Copeland A."/>
            <person name="Barry K.W."/>
            <person name="Cichocki N."/>
            <person name="Veneault-Fourrey C."/>
            <person name="LaButti K."/>
            <person name="Lindquist E.A."/>
            <person name="Lipzen A."/>
            <person name="Lundell T."/>
            <person name="Morin E."/>
            <person name="Murat C."/>
            <person name="Sun H."/>
            <person name="Tunlid A."/>
            <person name="Henrissat B."/>
            <person name="Grigoriev I.V."/>
            <person name="Hibbett D.S."/>
            <person name="Martin F."/>
            <person name="Nordberg H.P."/>
            <person name="Cantor M.N."/>
            <person name="Hua S.X."/>
        </authorList>
    </citation>
    <scope>NUCLEOTIDE SEQUENCE [LARGE SCALE GENOMIC DNA]</scope>
    <source>
        <strain evidence="3 4">MAFF 305830</strain>
    </source>
</reference>
<feature type="domain" description="CN hydrolase" evidence="2">
    <location>
        <begin position="189"/>
        <end position="424"/>
    </location>
</feature>
<dbReference type="HOGENOM" id="CLU_032069_0_0_1"/>
<keyword evidence="1" id="KW-0472">Membrane</keyword>
<proteinExistence type="predicted"/>
<dbReference type="InterPro" id="IPR036526">
    <property type="entry name" value="C-N_Hydrolase_sf"/>
</dbReference>
<reference evidence="4" key="2">
    <citation type="submission" date="2015-01" db="EMBL/GenBank/DDBJ databases">
        <title>Evolutionary Origins and Diversification of the Mycorrhizal Mutualists.</title>
        <authorList>
            <consortium name="DOE Joint Genome Institute"/>
            <consortium name="Mycorrhizal Genomics Consortium"/>
            <person name="Kohler A."/>
            <person name="Kuo A."/>
            <person name="Nagy L.G."/>
            <person name="Floudas D."/>
            <person name="Copeland A."/>
            <person name="Barry K.W."/>
            <person name="Cichocki N."/>
            <person name="Veneault-Fourrey C."/>
            <person name="LaButti K."/>
            <person name="Lindquist E.A."/>
            <person name="Lipzen A."/>
            <person name="Lundell T."/>
            <person name="Morin E."/>
            <person name="Murat C."/>
            <person name="Riley R."/>
            <person name="Ohm R."/>
            <person name="Sun H."/>
            <person name="Tunlid A."/>
            <person name="Henrissat B."/>
            <person name="Grigoriev I.V."/>
            <person name="Hibbett D.S."/>
            <person name="Martin F."/>
        </authorList>
    </citation>
    <scope>NUCLEOTIDE SEQUENCE [LARGE SCALE GENOMIC DNA]</scope>
    <source>
        <strain evidence="4">MAFF 305830</strain>
    </source>
</reference>
<feature type="transmembrane region" description="Helical" evidence="1">
    <location>
        <begin position="26"/>
        <end position="45"/>
    </location>
</feature>
<keyword evidence="1" id="KW-0812">Transmembrane</keyword>
<dbReference type="STRING" id="933852.A0A0C2XST7"/>
<dbReference type="SUPFAM" id="SSF56317">
    <property type="entry name" value="Carbon-nitrogen hydrolase"/>
    <property type="match status" value="1"/>
</dbReference>
<evidence type="ECO:0000313" key="4">
    <source>
        <dbReference type="Proteomes" id="UP000054097"/>
    </source>
</evidence>
<accession>A0A0C2XST7</accession>
<organism evidence="3 4">
    <name type="scientific">Serendipita vermifera MAFF 305830</name>
    <dbReference type="NCBI Taxonomy" id="933852"/>
    <lineage>
        <taxon>Eukaryota</taxon>
        <taxon>Fungi</taxon>
        <taxon>Dikarya</taxon>
        <taxon>Basidiomycota</taxon>
        <taxon>Agaricomycotina</taxon>
        <taxon>Agaricomycetes</taxon>
        <taxon>Sebacinales</taxon>
        <taxon>Serendipitaceae</taxon>
        <taxon>Serendipita</taxon>
    </lineage>
</organism>
<dbReference type="EMBL" id="KN824281">
    <property type="protein sequence ID" value="KIM31982.1"/>
    <property type="molecule type" value="Genomic_DNA"/>
</dbReference>
<evidence type="ECO:0000259" key="2">
    <source>
        <dbReference type="PROSITE" id="PS50263"/>
    </source>
</evidence>
<gene>
    <name evidence="3" type="ORF">M408DRAFT_327359</name>
</gene>
<dbReference type="OrthoDB" id="2626014at2759"/>
<dbReference type="PROSITE" id="PS50263">
    <property type="entry name" value="CN_HYDROLASE"/>
    <property type="match status" value="1"/>
</dbReference>
<dbReference type="InterPro" id="IPR003010">
    <property type="entry name" value="C-N_Hydrolase"/>
</dbReference>
<dbReference type="Proteomes" id="UP000054097">
    <property type="component" value="Unassembled WGS sequence"/>
</dbReference>
<protein>
    <recommendedName>
        <fullName evidence="2">CN hydrolase domain-containing protein</fullName>
    </recommendedName>
</protein>
<keyword evidence="1" id="KW-1133">Transmembrane helix</keyword>
<evidence type="ECO:0000256" key="1">
    <source>
        <dbReference type="SAM" id="Phobius"/>
    </source>
</evidence>
<dbReference type="AlphaFoldDB" id="A0A0C2XST7"/>